<evidence type="ECO:0000256" key="7">
    <source>
        <dbReference type="ARBA" id="ARBA00023012"/>
    </source>
</evidence>
<keyword evidence="8" id="KW-1133">Transmembrane helix</keyword>
<name>A0A6N7Y9W9_9FIRM</name>
<evidence type="ECO:0000313" key="11">
    <source>
        <dbReference type="EMBL" id="MSU81777.1"/>
    </source>
</evidence>
<evidence type="ECO:0000256" key="5">
    <source>
        <dbReference type="ARBA" id="ARBA00022679"/>
    </source>
</evidence>
<dbReference type="InterPro" id="IPR004358">
    <property type="entry name" value="Sig_transdc_His_kin-like_C"/>
</dbReference>
<evidence type="ECO:0000313" key="12">
    <source>
        <dbReference type="Proteomes" id="UP000433359"/>
    </source>
</evidence>
<sequence length="562" mass="65111">MILFSHYLSAYFIQKTVEDTNRQKNVLAQNIENEIESINDTINTIYYDTIKKYDLQDEAFSSILSNIENSSSEYINGLALYDINGTSLWHSSHLSATPATQESWFTQAKNNIETIYYGPKKLVYPDKVKHVFQISRYVEYIDHGKMKPGILLMQYYTDSVDAILQHYKNTQTSYCYLLDDNSAFLYHPFMQRISSDLYKERTINIALNCTNYKIHKFQGTKWLIERQQIGYTGWNIVLVSSLFNIHTENISVYYVVWIILLMVGIFLVFMDILLFHEFTNPVYRLLNTMREFGKGNYQAKAEENGIGELKTLSAHFNIMAEKLQKQMDEIRNNEREQRKMEKKLLQSQINPHFLYNTLDSIIWMIQSGEYKGAEQMVSLLAKFFRISLSQGQDIISLKKELEHATSYLSIQNIRFKDKFDFSVQADENLLQYLCPKLSIQPLLENAIYHGMEGIYDDGEIQISIYEKNSLIHIDVIDNGLGMPPETIEYIMHNKVVSSKRGSGIGVRNVDERIKLIFGNAYGVVITSELDEGTTASIIIPKIKKVEDIGYWSTTHDLKVMGL</sequence>
<dbReference type="InterPro" id="IPR005467">
    <property type="entry name" value="His_kinase_dom"/>
</dbReference>
<dbReference type="CDD" id="cd06225">
    <property type="entry name" value="HAMP"/>
    <property type="match status" value="1"/>
</dbReference>
<dbReference type="PROSITE" id="PS50885">
    <property type="entry name" value="HAMP"/>
    <property type="match status" value="1"/>
</dbReference>
<dbReference type="GO" id="GO:0016020">
    <property type="term" value="C:membrane"/>
    <property type="evidence" value="ECO:0007669"/>
    <property type="project" value="UniProtKB-SubCell"/>
</dbReference>
<dbReference type="InterPro" id="IPR003594">
    <property type="entry name" value="HATPase_dom"/>
</dbReference>
<keyword evidence="6 11" id="KW-0418">Kinase</keyword>
<dbReference type="PRINTS" id="PR00344">
    <property type="entry name" value="BCTRLSENSOR"/>
</dbReference>
<dbReference type="SMART" id="SM00387">
    <property type="entry name" value="HATPase_c"/>
    <property type="match status" value="1"/>
</dbReference>
<dbReference type="SMART" id="SM00304">
    <property type="entry name" value="HAMP"/>
    <property type="match status" value="1"/>
</dbReference>
<dbReference type="AlphaFoldDB" id="A0A6N7Y9W9"/>
<proteinExistence type="predicted"/>
<dbReference type="Gene3D" id="3.30.565.10">
    <property type="entry name" value="Histidine kinase-like ATPase, C-terminal domain"/>
    <property type="match status" value="1"/>
</dbReference>
<reference evidence="11 12" key="1">
    <citation type="submission" date="2019-08" db="EMBL/GenBank/DDBJ databases">
        <title>In-depth cultivation of the pig gut microbiome towards novel bacterial diversity and tailored functional studies.</title>
        <authorList>
            <person name="Wylensek D."/>
            <person name="Hitch T.C.A."/>
            <person name="Clavel T."/>
        </authorList>
    </citation>
    <scope>NUCLEOTIDE SEQUENCE [LARGE SCALE GENOMIC DNA]</scope>
    <source>
        <strain evidence="11 12">BSM-383-APC-4H</strain>
    </source>
</reference>
<dbReference type="Pfam" id="PF02518">
    <property type="entry name" value="HATPase_c"/>
    <property type="match status" value="1"/>
</dbReference>
<protein>
    <recommendedName>
        <fullName evidence="3">histidine kinase</fullName>
        <ecNumber evidence="3">2.7.13.3</ecNumber>
    </recommendedName>
</protein>
<dbReference type="Pfam" id="PF06580">
    <property type="entry name" value="His_kinase"/>
    <property type="match status" value="1"/>
</dbReference>
<dbReference type="EMBL" id="VULP01000007">
    <property type="protein sequence ID" value="MSU81777.1"/>
    <property type="molecule type" value="Genomic_DNA"/>
</dbReference>
<evidence type="ECO:0000256" key="4">
    <source>
        <dbReference type="ARBA" id="ARBA00022553"/>
    </source>
</evidence>
<comment type="subcellular location">
    <subcellularLocation>
        <location evidence="2">Membrane</location>
    </subcellularLocation>
</comment>
<dbReference type="SUPFAM" id="SSF158472">
    <property type="entry name" value="HAMP domain-like"/>
    <property type="match status" value="1"/>
</dbReference>
<feature type="domain" description="HAMP" evidence="10">
    <location>
        <begin position="276"/>
        <end position="328"/>
    </location>
</feature>
<keyword evidence="7" id="KW-0902">Two-component regulatory system</keyword>
<evidence type="ECO:0000256" key="2">
    <source>
        <dbReference type="ARBA" id="ARBA00004370"/>
    </source>
</evidence>
<dbReference type="Gene3D" id="6.10.340.10">
    <property type="match status" value="1"/>
</dbReference>
<keyword evidence="8" id="KW-0812">Transmembrane</keyword>
<dbReference type="Proteomes" id="UP000433359">
    <property type="component" value="Unassembled WGS sequence"/>
</dbReference>
<keyword evidence="5" id="KW-0808">Transferase</keyword>
<comment type="catalytic activity">
    <reaction evidence="1">
        <text>ATP + protein L-histidine = ADP + protein N-phospho-L-histidine.</text>
        <dbReference type="EC" id="2.7.13.3"/>
    </reaction>
</comment>
<dbReference type="PANTHER" id="PTHR34220">
    <property type="entry name" value="SENSOR HISTIDINE KINASE YPDA"/>
    <property type="match status" value="1"/>
</dbReference>
<gene>
    <name evidence="11" type="ORF">FYJ25_05235</name>
</gene>
<comment type="caution">
    <text evidence="11">The sequence shown here is derived from an EMBL/GenBank/DDBJ whole genome shotgun (WGS) entry which is preliminary data.</text>
</comment>
<keyword evidence="8" id="KW-0472">Membrane</keyword>
<dbReference type="PROSITE" id="PS50109">
    <property type="entry name" value="HIS_KIN"/>
    <property type="match status" value="1"/>
</dbReference>
<dbReference type="Pfam" id="PF00672">
    <property type="entry name" value="HAMP"/>
    <property type="match status" value="1"/>
</dbReference>
<dbReference type="SUPFAM" id="SSF55874">
    <property type="entry name" value="ATPase domain of HSP90 chaperone/DNA topoisomerase II/histidine kinase"/>
    <property type="match status" value="1"/>
</dbReference>
<dbReference type="Gene3D" id="3.30.450.20">
    <property type="entry name" value="PAS domain"/>
    <property type="match status" value="1"/>
</dbReference>
<feature type="domain" description="Histidine kinase" evidence="9">
    <location>
        <begin position="439"/>
        <end position="543"/>
    </location>
</feature>
<dbReference type="InterPro" id="IPR036890">
    <property type="entry name" value="HATPase_C_sf"/>
</dbReference>
<evidence type="ECO:0000256" key="8">
    <source>
        <dbReference type="SAM" id="Phobius"/>
    </source>
</evidence>
<dbReference type="InterPro" id="IPR050640">
    <property type="entry name" value="Bact_2-comp_sensor_kinase"/>
</dbReference>
<dbReference type="EC" id="2.7.13.3" evidence="3"/>
<accession>A0A6N7Y9W9</accession>
<evidence type="ECO:0000259" key="9">
    <source>
        <dbReference type="PROSITE" id="PS50109"/>
    </source>
</evidence>
<feature type="transmembrane region" description="Helical" evidence="8">
    <location>
        <begin position="252"/>
        <end position="275"/>
    </location>
</feature>
<evidence type="ECO:0000256" key="3">
    <source>
        <dbReference type="ARBA" id="ARBA00012438"/>
    </source>
</evidence>
<dbReference type="InterPro" id="IPR010559">
    <property type="entry name" value="Sig_transdc_His_kin_internal"/>
</dbReference>
<keyword evidence="4" id="KW-0597">Phosphoprotein</keyword>
<organism evidence="11 12">
    <name type="scientific">Anaerobutyricum soehngenii</name>
    <dbReference type="NCBI Taxonomy" id="105843"/>
    <lineage>
        <taxon>Bacteria</taxon>
        <taxon>Bacillati</taxon>
        <taxon>Bacillota</taxon>
        <taxon>Clostridia</taxon>
        <taxon>Lachnospirales</taxon>
        <taxon>Lachnospiraceae</taxon>
        <taxon>Anaerobutyricum</taxon>
    </lineage>
</organism>
<dbReference type="PANTHER" id="PTHR34220:SF7">
    <property type="entry name" value="SENSOR HISTIDINE KINASE YPDA"/>
    <property type="match status" value="1"/>
</dbReference>
<evidence type="ECO:0000259" key="10">
    <source>
        <dbReference type="PROSITE" id="PS50885"/>
    </source>
</evidence>
<dbReference type="InterPro" id="IPR003660">
    <property type="entry name" value="HAMP_dom"/>
</dbReference>
<dbReference type="GO" id="GO:0000155">
    <property type="term" value="F:phosphorelay sensor kinase activity"/>
    <property type="evidence" value="ECO:0007669"/>
    <property type="project" value="InterPro"/>
</dbReference>
<evidence type="ECO:0000256" key="6">
    <source>
        <dbReference type="ARBA" id="ARBA00022777"/>
    </source>
</evidence>
<evidence type="ECO:0000256" key="1">
    <source>
        <dbReference type="ARBA" id="ARBA00000085"/>
    </source>
</evidence>